<reference evidence="4" key="1">
    <citation type="submission" date="2016-10" db="EMBL/GenBank/DDBJ databases">
        <authorList>
            <person name="Varghese N."/>
            <person name="Submissions S."/>
        </authorList>
    </citation>
    <scope>NUCLEOTIDE SEQUENCE [LARGE SCALE GENOMIC DNA]</scope>
    <source>
        <strain evidence="4">Gh-105</strain>
    </source>
</reference>
<comment type="function">
    <text evidence="2">Allows the formation of correctly charged Asn-tRNA(Asn) or Gln-tRNA(Gln) through the transamidation of misacylated Asp-tRNA(Asn) or Glu-tRNA(Gln) in organisms which lack either or both of asparaginyl-tRNA or glutaminyl-tRNA synthetases. The reaction takes place in the presence of glutamine and ATP through an activated phospho-Asp-tRNA(Asn) or phospho-Glu-tRNA(Gln).</text>
</comment>
<dbReference type="SUPFAM" id="SSF141000">
    <property type="entry name" value="Glu-tRNAGln amidotransferase C subunit"/>
    <property type="match status" value="1"/>
</dbReference>
<dbReference type="GO" id="GO:0006412">
    <property type="term" value="P:translation"/>
    <property type="evidence" value="ECO:0007669"/>
    <property type="project" value="UniProtKB-UniRule"/>
</dbReference>
<dbReference type="GO" id="GO:0050567">
    <property type="term" value="F:glutaminyl-tRNA synthase (glutamine-hydrolyzing) activity"/>
    <property type="evidence" value="ECO:0007669"/>
    <property type="project" value="UniProtKB-UniRule"/>
</dbReference>
<dbReference type="InterPro" id="IPR036113">
    <property type="entry name" value="Asp/Glu-ADT_sf_sub_c"/>
</dbReference>
<comment type="subunit">
    <text evidence="2">Heterotrimer of A, B and C subunits.</text>
</comment>
<comment type="catalytic activity">
    <reaction evidence="2">
        <text>L-aspartyl-tRNA(Asn) + L-glutamine + ATP + H2O = L-asparaginyl-tRNA(Asn) + L-glutamate + ADP + phosphate + 2 H(+)</text>
        <dbReference type="Rhea" id="RHEA:14513"/>
        <dbReference type="Rhea" id="RHEA-COMP:9674"/>
        <dbReference type="Rhea" id="RHEA-COMP:9677"/>
        <dbReference type="ChEBI" id="CHEBI:15377"/>
        <dbReference type="ChEBI" id="CHEBI:15378"/>
        <dbReference type="ChEBI" id="CHEBI:29985"/>
        <dbReference type="ChEBI" id="CHEBI:30616"/>
        <dbReference type="ChEBI" id="CHEBI:43474"/>
        <dbReference type="ChEBI" id="CHEBI:58359"/>
        <dbReference type="ChEBI" id="CHEBI:78515"/>
        <dbReference type="ChEBI" id="CHEBI:78516"/>
        <dbReference type="ChEBI" id="CHEBI:456216"/>
    </reaction>
</comment>
<gene>
    <name evidence="2" type="primary">gatC</name>
    <name evidence="3" type="ORF">SAMN05192565_11969</name>
</gene>
<dbReference type="GO" id="GO:0050566">
    <property type="term" value="F:asparaginyl-tRNA synthase (glutamine-hydrolyzing) activity"/>
    <property type="evidence" value="ECO:0007669"/>
    <property type="project" value="RHEA"/>
</dbReference>
<dbReference type="InterPro" id="IPR003837">
    <property type="entry name" value="GatC"/>
</dbReference>
<dbReference type="GO" id="GO:0006450">
    <property type="term" value="P:regulation of translational fidelity"/>
    <property type="evidence" value="ECO:0007669"/>
    <property type="project" value="InterPro"/>
</dbReference>
<dbReference type="RefSeq" id="WP_091973724.1">
    <property type="nucleotide sequence ID" value="NZ_FOPM01000019.1"/>
</dbReference>
<dbReference type="Proteomes" id="UP000199229">
    <property type="component" value="Unassembled WGS sequence"/>
</dbReference>
<evidence type="ECO:0000256" key="2">
    <source>
        <dbReference type="HAMAP-Rule" id="MF_00122"/>
    </source>
</evidence>
<dbReference type="EC" id="6.3.5.-" evidence="2"/>
<accession>A0A1I2W5K4</accession>
<proteinExistence type="inferred from homology"/>
<dbReference type="STRING" id="582675.SAMN05192565_11969"/>
<evidence type="ECO:0000256" key="1">
    <source>
        <dbReference type="ARBA" id="ARBA00022598"/>
    </source>
</evidence>
<dbReference type="OrthoDB" id="9794326at2"/>
<keyword evidence="2" id="KW-0547">Nucleotide-binding</keyword>
<dbReference type="EMBL" id="FOPM01000019">
    <property type="protein sequence ID" value="SFG95907.1"/>
    <property type="molecule type" value="Genomic_DNA"/>
</dbReference>
<dbReference type="GO" id="GO:0016740">
    <property type="term" value="F:transferase activity"/>
    <property type="evidence" value="ECO:0007669"/>
    <property type="project" value="UniProtKB-KW"/>
</dbReference>
<organism evidence="3 4">
    <name type="scientific">Methylobacterium gossipiicola</name>
    <dbReference type="NCBI Taxonomy" id="582675"/>
    <lineage>
        <taxon>Bacteria</taxon>
        <taxon>Pseudomonadati</taxon>
        <taxon>Pseudomonadota</taxon>
        <taxon>Alphaproteobacteria</taxon>
        <taxon>Hyphomicrobiales</taxon>
        <taxon>Methylobacteriaceae</taxon>
        <taxon>Methylobacterium</taxon>
    </lineage>
</organism>
<dbReference type="GO" id="GO:0070681">
    <property type="term" value="P:glutaminyl-tRNAGln biosynthesis via transamidation"/>
    <property type="evidence" value="ECO:0007669"/>
    <property type="project" value="TreeGrafter"/>
</dbReference>
<dbReference type="Gene3D" id="1.10.20.60">
    <property type="entry name" value="Glu-tRNAGln amidotransferase C subunit, N-terminal domain"/>
    <property type="match status" value="1"/>
</dbReference>
<dbReference type="Pfam" id="PF02686">
    <property type="entry name" value="GatC"/>
    <property type="match status" value="1"/>
</dbReference>
<protein>
    <recommendedName>
        <fullName evidence="2">Aspartyl/glutamyl-tRNA(Asn/Gln) amidotransferase subunit C</fullName>
        <shortName evidence="2">Asp/Glu-ADT subunit C</shortName>
        <ecNumber evidence="2">6.3.5.-</ecNumber>
    </recommendedName>
</protein>
<keyword evidence="2" id="KW-0067">ATP-binding</keyword>
<name>A0A1I2W5K4_9HYPH</name>
<sequence>MSVDATTVRRIAHLARIAVGEDEVAPLQGELNAILAFVEQLGAVDVTGVEPMTSVTPMAMKKRVDAVTDGGYAGDIVSNAPETEDHYFLVPKVVE</sequence>
<dbReference type="NCBIfam" id="TIGR00135">
    <property type="entry name" value="gatC"/>
    <property type="match status" value="1"/>
</dbReference>
<dbReference type="PANTHER" id="PTHR15004">
    <property type="entry name" value="GLUTAMYL-TRNA(GLN) AMIDOTRANSFERASE SUBUNIT C, MITOCHONDRIAL"/>
    <property type="match status" value="1"/>
</dbReference>
<dbReference type="AlphaFoldDB" id="A0A1I2W5K4"/>
<keyword evidence="4" id="KW-1185">Reference proteome</keyword>
<keyword evidence="1 2" id="KW-0436">Ligase</keyword>
<evidence type="ECO:0000313" key="4">
    <source>
        <dbReference type="Proteomes" id="UP000199229"/>
    </source>
</evidence>
<evidence type="ECO:0000313" key="3">
    <source>
        <dbReference type="EMBL" id="SFG95907.1"/>
    </source>
</evidence>
<dbReference type="PANTHER" id="PTHR15004:SF0">
    <property type="entry name" value="GLUTAMYL-TRNA(GLN) AMIDOTRANSFERASE SUBUNIT C, MITOCHONDRIAL"/>
    <property type="match status" value="1"/>
</dbReference>
<dbReference type="HAMAP" id="MF_00122">
    <property type="entry name" value="GatC"/>
    <property type="match status" value="1"/>
</dbReference>
<keyword evidence="3" id="KW-0808">Transferase</keyword>
<comment type="catalytic activity">
    <reaction evidence="2">
        <text>L-glutamyl-tRNA(Gln) + L-glutamine + ATP + H2O = L-glutaminyl-tRNA(Gln) + L-glutamate + ADP + phosphate + H(+)</text>
        <dbReference type="Rhea" id="RHEA:17521"/>
        <dbReference type="Rhea" id="RHEA-COMP:9681"/>
        <dbReference type="Rhea" id="RHEA-COMP:9684"/>
        <dbReference type="ChEBI" id="CHEBI:15377"/>
        <dbReference type="ChEBI" id="CHEBI:15378"/>
        <dbReference type="ChEBI" id="CHEBI:29985"/>
        <dbReference type="ChEBI" id="CHEBI:30616"/>
        <dbReference type="ChEBI" id="CHEBI:43474"/>
        <dbReference type="ChEBI" id="CHEBI:58359"/>
        <dbReference type="ChEBI" id="CHEBI:78520"/>
        <dbReference type="ChEBI" id="CHEBI:78521"/>
        <dbReference type="ChEBI" id="CHEBI:456216"/>
    </reaction>
</comment>
<keyword evidence="2" id="KW-0648">Protein biosynthesis</keyword>
<comment type="similarity">
    <text evidence="2">Belongs to the GatC family.</text>
</comment>
<dbReference type="GO" id="GO:0005524">
    <property type="term" value="F:ATP binding"/>
    <property type="evidence" value="ECO:0007669"/>
    <property type="project" value="UniProtKB-KW"/>
</dbReference>